<evidence type="ECO:0000313" key="2">
    <source>
        <dbReference type="Proteomes" id="UP000078387"/>
    </source>
</evidence>
<dbReference type="Proteomes" id="UP000078387">
    <property type="component" value="Unassembled WGS sequence"/>
</dbReference>
<accession>A0A5K1U9Q2</accession>
<proteinExistence type="predicted"/>
<dbReference type="AlphaFoldDB" id="A0A5K1U9Q2"/>
<gene>
    <name evidence="1" type="ORF">CL6EHI_000420</name>
</gene>
<dbReference type="VEuPathDB" id="AmoebaDB:KM1_159330"/>
<dbReference type="VEuPathDB" id="AmoebaDB:EHI_000420"/>
<evidence type="ECO:0000313" key="1">
    <source>
        <dbReference type="EMBL" id="GAT94174.1"/>
    </source>
</evidence>
<protein>
    <submittedName>
        <fullName evidence="1">Uncharacterized protein</fullName>
    </submittedName>
</protein>
<dbReference type="EMBL" id="BDEQ01000001">
    <property type="protein sequence ID" value="GAT94174.1"/>
    <property type="molecule type" value="Genomic_DNA"/>
</dbReference>
<dbReference type="VEuPathDB" id="AmoebaDB:EHI8A_090450"/>
<organism evidence="1 2">
    <name type="scientific">Entamoeba histolytica</name>
    <dbReference type="NCBI Taxonomy" id="5759"/>
    <lineage>
        <taxon>Eukaryota</taxon>
        <taxon>Amoebozoa</taxon>
        <taxon>Evosea</taxon>
        <taxon>Archamoebae</taxon>
        <taxon>Mastigamoebida</taxon>
        <taxon>Entamoebidae</taxon>
        <taxon>Entamoeba</taxon>
    </lineage>
</organism>
<dbReference type="VEuPathDB" id="AmoebaDB:EHI7A_086580"/>
<dbReference type="OMA" id="NDEGISQ"/>
<comment type="caution">
    <text evidence="1">The sequence shown here is derived from an EMBL/GenBank/DDBJ whole genome shotgun (WGS) entry which is preliminary data.</text>
</comment>
<reference evidence="1 2" key="1">
    <citation type="submission" date="2016-05" db="EMBL/GenBank/DDBJ databases">
        <title>First whole genome sequencing of Entamoeba histolytica HM1:IMSS-clone-6.</title>
        <authorList>
            <person name="Mukherjee Avik.K."/>
            <person name="Izumyama S."/>
            <person name="Nakada-Tsukui K."/>
            <person name="Nozaki T."/>
        </authorList>
    </citation>
    <scope>NUCLEOTIDE SEQUENCE [LARGE SCALE GENOMIC DNA]</scope>
    <source>
        <strain evidence="1 2">HM1:IMSS clone 6</strain>
    </source>
</reference>
<dbReference type="VEuPathDB" id="AmoebaDB:EHI5A_133390"/>
<name>A0A5K1U9Q2_ENTHI</name>
<sequence length="226" mass="26045">MSQRKRGGNNEGISQALYLKRQSKSWEAFQQSVLMGILVKEGYTFNISVPEKYSNKVSHLFKIITMEKQGELIKIDEIIRNECQKLASLESKTISDVSQLKRHSDKNRVSIGLNILLKEIQNHGYNVKKRGTRRSVFTIIAEKFSEISFEQKVYYDKATIRSLGKQINDYLLKKCKSIDKKDLISFSIEDMNQMSQVTPHSINTTPSAFIKKFIRFSSLDQSFSIC</sequence>